<dbReference type="InterPro" id="IPR000421">
    <property type="entry name" value="FA58C"/>
</dbReference>
<dbReference type="Pfam" id="PF07971">
    <property type="entry name" value="Glyco_hydro_92"/>
    <property type="match status" value="1"/>
</dbReference>
<reference evidence="3" key="1">
    <citation type="submission" date="2013-05" db="EMBL/GenBank/DDBJ databases">
        <title>Genome assembly of Cystobacter fuscus DSM 2262.</title>
        <authorList>
            <person name="Sharma G."/>
            <person name="Khatri I."/>
            <person name="Kaur C."/>
            <person name="Mayilraj S."/>
            <person name="Subramanian S."/>
        </authorList>
    </citation>
    <scope>NUCLEOTIDE SEQUENCE [LARGE SCALE GENOMIC DNA]</scope>
    <source>
        <strain evidence="3">DSM 2262</strain>
    </source>
</reference>
<dbReference type="PANTHER" id="PTHR12143">
    <property type="entry name" value="PEPTIDE N-GLYCANASE PNGASE -RELATED"/>
    <property type="match status" value="1"/>
</dbReference>
<dbReference type="NCBIfam" id="TIGR01180">
    <property type="entry name" value="aman2_put"/>
    <property type="match status" value="1"/>
</dbReference>
<dbReference type="InterPro" id="IPR005887">
    <property type="entry name" value="GH92_a_mannosidase_put"/>
</dbReference>
<dbReference type="OrthoDB" id="9804511at2"/>
<gene>
    <name evidence="3" type="ORF">D187_006840</name>
</gene>
<dbReference type="Proteomes" id="UP000011682">
    <property type="component" value="Unassembled WGS sequence"/>
</dbReference>
<dbReference type="GO" id="GO:0005975">
    <property type="term" value="P:carbohydrate metabolic process"/>
    <property type="evidence" value="ECO:0007669"/>
    <property type="project" value="InterPro"/>
</dbReference>
<dbReference type="InterPro" id="IPR008979">
    <property type="entry name" value="Galactose-bd-like_sf"/>
</dbReference>
<dbReference type="PROSITE" id="PS50022">
    <property type="entry name" value="FA58C_3"/>
    <property type="match status" value="1"/>
</dbReference>
<feature type="domain" description="F5/8 type C" evidence="2">
    <location>
        <begin position="85"/>
        <end position="228"/>
    </location>
</feature>
<dbReference type="FunFam" id="1.20.1050.60:FF:000001">
    <property type="entry name" value="Putative alpha-1,2-mannosidase"/>
    <property type="match status" value="1"/>
</dbReference>
<dbReference type="InterPro" id="IPR012939">
    <property type="entry name" value="Glyco_hydro_92"/>
</dbReference>
<feature type="region of interest" description="Disordered" evidence="1">
    <location>
        <begin position="17"/>
        <end position="64"/>
    </location>
</feature>
<organism evidence="3 4">
    <name type="scientific">Cystobacter fuscus (strain ATCC 25194 / DSM 2262 / NBRC 100088 / M29)</name>
    <dbReference type="NCBI Taxonomy" id="1242864"/>
    <lineage>
        <taxon>Bacteria</taxon>
        <taxon>Pseudomonadati</taxon>
        <taxon>Myxococcota</taxon>
        <taxon>Myxococcia</taxon>
        <taxon>Myxococcales</taxon>
        <taxon>Cystobacterineae</taxon>
        <taxon>Archangiaceae</taxon>
        <taxon>Cystobacter</taxon>
    </lineage>
</organism>
<feature type="region of interest" description="Disordered" evidence="1">
    <location>
        <begin position="1156"/>
        <end position="1190"/>
    </location>
</feature>
<dbReference type="Gene3D" id="1.20.1050.60">
    <property type="entry name" value="alpha-1,2-mannosidase"/>
    <property type="match status" value="1"/>
</dbReference>
<dbReference type="Gene3D" id="2.60.120.260">
    <property type="entry name" value="Galactose-binding domain-like"/>
    <property type="match status" value="2"/>
</dbReference>
<accession>S9P1U8</accession>
<dbReference type="Gene3D" id="2.70.98.10">
    <property type="match status" value="1"/>
</dbReference>
<evidence type="ECO:0000313" key="3">
    <source>
        <dbReference type="EMBL" id="EPX57086.1"/>
    </source>
</evidence>
<evidence type="ECO:0000256" key="1">
    <source>
        <dbReference type="SAM" id="MobiDB-lite"/>
    </source>
</evidence>
<protein>
    <submittedName>
        <fullName evidence="3">Alpha-1,2-mannosidase</fullName>
    </submittedName>
</protein>
<dbReference type="EMBL" id="ANAH02000064">
    <property type="protein sequence ID" value="EPX57086.1"/>
    <property type="molecule type" value="Genomic_DNA"/>
</dbReference>
<dbReference type="GO" id="GO:0030246">
    <property type="term" value="F:carbohydrate binding"/>
    <property type="evidence" value="ECO:0007669"/>
    <property type="project" value="InterPro"/>
</dbReference>
<dbReference type="eggNOG" id="COG3537">
    <property type="taxonomic scope" value="Bacteria"/>
</dbReference>
<evidence type="ECO:0000313" key="4">
    <source>
        <dbReference type="Proteomes" id="UP000011682"/>
    </source>
</evidence>
<dbReference type="PROSITE" id="PS51257">
    <property type="entry name" value="PROKAR_LIPOPROTEIN"/>
    <property type="match status" value="1"/>
</dbReference>
<proteinExistence type="predicted"/>
<dbReference type="InterPro" id="IPR050883">
    <property type="entry name" value="PNGase"/>
</dbReference>
<dbReference type="Pfam" id="PF00754">
    <property type="entry name" value="F5_F8_type_C"/>
    <property type="match status" value="1"/>
</dbReference>
<comment type="caution">
    <text evidence="3">The sequence shown here is derived from an EMBL/GenBank/DDBJ whole genome shotgun (WGS) entry which is preliminary data.</text>
</comment>
<dbReference type="Gene3D" id="1.20.1610.10">
    <property type="entry name" value="alpha-1,2-mannosidases domains"/>
    <property type="match status" value="1"/>
</dbReference>
<dbReference type="InterPro" id="IPR014718">
    <property type="entry name" value="GH-type_carb-bd"/>
</dbReference>
<dbReference type="FunFam" id="3.30.2080.10:FF:000001">
    <property type="entry name" value="Alpha-1,2-mannosidase subfamily"/>
    <property type="match status" value="1"/>
</dbReference>
<dbReference type="SUPFAM" id="SSF49785">
    <property type="entry name" value="Galactose-binding domain-like"/>
    <property type="match status" value="1"/>
</dbReference>
<dbReference type="InterPro" id="IPR008928">
    <property type="entry name" value="6-hairpin_glycosidase_sf"/>
</dbReference>
<name>S9P1U8_CYSF2</name>
<feature type="compositionally biased region" description="Low complexity" evidence="1">
    <location>
        <begin position="1181"/>
        <end position="1190"/>
    </location>
</feature>
<sequence>MIGRTLLFTLAVVSTIGCGPPSSPGADAGSDIDAGSDNDAGTDGGSPGTPPPDFYTSFEDEQPQPTWVSTVELDAAGQKKSSGVTGEQDTRIRGNIMGQVTEVTANGENPPDETADRVADGEVTSKWLTFTKTGWVQFKLEQPVAVKRYALSSANDAPERDPTAWTLEGSQDGTSWTALDQRSGESFAARFETKTYEFTNTTAYPYYRLNVTANRSGNIVQLAELQLSNGDDTPPPVTDMKSEVGSGPGASWNSKIGAGFTGTHALRFAGAVTASGRGYSYNKLFDVDVRVTPTTELSYLLFVDSATNNPNYPSTYAALDLAFDDGTYLSELNAVDQHHAVLSPAGQGASRTLYPNEWNYKVSRIGDVAAGKTIKRILIGYDQPQGPVAGFGGWIDDVRITATPVHAKPTHLSDYVTTLRGTHSSGSYSRGNNFPATAIPHGFNFWTPVTDASSASWLYAYHRGNNANNRPALQALSLSHEPSPWMGDRQSFQVLPSVAKSAPNANRASRALAFQHENEIARPYYYGVKFDNGVQAELTPTDHAALFRFTFPGDDASLIFDNVNNNGGLTLDPAARTITGYSDARSGLSVGASRMFVYATFDRPVATSGMLSGGGGANVTGYFRFTVPADDRTVTMRIATSLISVEQARKNLALEIAEGDRFEDVKARAQKLWDQKLGIVEVQGASEDQLTTLYSNLYRLFLYPNSGFENTGTAAEPVYQHASPVTNPSGTSTPTQTGAKIVSGKIYVNNGFWDTYRVTWPAYALFTPSTAGELIDGFAQHYREGGWIARWSSPGYADLMTGTSSDVAFADAYVKGVRNFDAEAIYDAAVRNATVPPTSSGVGRKGLESSIFLGYTPTSLGYGLSWAMAGYLNDFGIANMARALATDTNHPRHQEFAESAEYFLDRAQQYVNLFDPSIQFFQGRSANGVFAKSKSQYDPRVWGHDYTETNGWNMAFDAPHDGLGLAALYGGRAGLGAKLDEFFATPETASFGGSYGGVIHEMVEARDVRMGQLGLSNQPSFHIPYMYVHAGQPAKTQEKVRDALARLFVGSNIGQGYLGDEDNGATSAWHIFSALGFYPLGVGSENYVIGSPLFTQAVIHLENGKDITINAPNNGPKNVYVQALKVNGQAQTKTYLTHEQLTAGITLDFDMGPAPSAWGTGAEDAPPSITTGGNAPNPLRDTATGGTATSSDATNISKLFDDTSATNVSFTAANPVLQYQFASGGRQVTFYTLTSGTGTVDPTGWTLSGSNDGVNFTTLDQRGAQTFRWRTQTRAFRVATPGSYAYYRLELTGAAGMSLAEVELLARP</sequence>
<evidence type="ECO:0000259" key="2">
    <source>
        <dbReference type="PROSITE" id="PS50022"/>
    </source>
</evidence>
<dbReference type="PANTHER" id="PTHR12143:SF43">
    <property type="entry name" value="PUTATIVE-RELATED"/>
    <property type="match status" value="1"/>
</dbReference>
<dbReference type="Pfam" id="PF17678">
    <property type="entry name" value="Glyco_hydro_92N"/>
    <property type="match status" value="1"/>
</dbReference>
<dbReference type="InterPro" id="IPR041371">
    <property type="entry name" value="GH92_N"/>
</dbReference>
<dbReference type="RefSeq" id="WP_020918550.1">
    <property type="nucleotide sequence ID" value="NZ_ANAH02000064.1"/>
</dbReference>
<feature type="compositionally biased region" description="Low complexity" evidence="1">
    <location>
        <begin position="24"/>
        <end position="41"/>
    </location>
</feature>
<dbReference type="GO" id="GO:0006516">
    <property type="term" value="P:glycoprotein catabolic process"/>
    <property type="evidence" value="ECO:0007669"/>
    <property type="project" value="TreeGrafter"/>
</dbReference>
<keyword evidence="4" id="KW-1185">Reference proteome</keyword>
<dbReference type="Gene3D" id="3.30.2080.10">
    <property type="entry name" value="GH92 mannosidase domain"/>
    <property type="match status" value="1"/>
</dbReference>
<dbReference type="GO" id="GO:0005829">
    <property type="term" value="C:cytosol"/>
    <property type="evidence" value="ECO:0007669"/>
    <property type="project" value="TreeGrafter"/>
</dbReference>
<dbReference type="SUPFAM" id="SSF48208">
    <property type="entry name" value="Six-hairpin glycosidases"/>
    <property type="match status" value="1"/>
</dbReference>
<dbReference type="GO" id="GO:0000224">
    <property type="term" value="F:peptide-N4-(N-acetyl-beta-glucosaminyl)asparagine amidase activity"/>
    <property type="evidence" value="ECO:0007669"/>
    <property type="project" value="TreeGrafter"/>
</dbReference>